<name>A0AAJ0H730_9PEZI</name>
<dbReference type="EMBL" id="JAUIQD010000008">
    <property type="protein sequence ID" value="KAK3341864.1"/>
    <property type="molecule type" value="Genomic_DNA"/>
</dbReference>
<sequence length="204" mass="23636">MLWKLASREPGQCIWLIGLWDRVAEMVHTTDSDVYHCGKSIWEVLTVRICRFDRFYDTISASEDEKGRLMYAFQIKPRELATFMARLVDFGDGIPLRTLLADMESRVCHIPSLAEYKHFWLPFLHELLAATLPPSIYAPLFIALLQGYGRTYIHEKSPPIPEDFEDSESECGVDEALPHRQELLDISDFLTNEALKEDRFQLPE</sequence>
<gene>
    <name evidence="1" type="ORF">B0T25DRAFT_354928</name>
</gene>
<organism evidence="1 2">
    <name type="scientific">Lasiosphaeria hispida</name>
    <dbReference type="NCBI Taxonomy" id="260671"/>
    <lineage>
        <taxon>Eukaryota</taxon>
        <taxon>Fungi</taxon>
        <taxon>Dikarya</taxon>
        <taxon>Ascomycota</taxon>
        <taxon>Pezizomycotina</taxon>
        <taxon>Sordariomycetes</taxon>
        <taxon>Sordariomycetidae</taxon>
        <taxon>Sordariales</taxon>
        <taxon>Lasiosphaeriaceae</taxon>
        <taxon>Lasiosphaeria</taxon>
    </lineage>
</organism>
<proteinExistence type="predicted"/>
<comment type="caution">
    <text evidence="1">The sequence shown here is derived from an EMBL/GenBank/DDBJ whole genome shotgun (WGS) entry which is preliminary data.</text>
</comment>
<dbReference type="AlphaFoldDB" id="A0AAJ0H730"/>
<evidence type="ECO:0000313" key="2">
    <source>
        <dbReference type="Proteomes" id="UP001275084"/>
    </source>
</evidence>
<reference evidence="1" key="1">
    <citation type="journal article" date="2023" name="Mol. Phylogenet. Evol.">
        <title>Genome-scale phylogeny and comparative genomics of the fungal order Sordariales.</title>
        <authorList>
            <person name="Hensen N."/>
            <person name="Bonometti L."/>
            <person name="Westerberg I."/>
            <person name="Brannstrom I.O."/>
            <person name="Guillou S."/>
            <person name="Cros-Aarteil S."/>
            <person name="Calhoun S."/>
            <person name="Haridas S."/>
            <person name="Kuo A."/>
            <person name="Mondo S."/>
            <person name="Pangilinan J."/>
            <person name="Riley R."/>
            <person name="LaButti K."/>
            <person name="Andreopoulos B."/>
            <person name="Lipzen A."/>
            <person name="Chen C."/>
            <person name="Yan M."/>
            <person name="Daum C."/>
            <person name="Ng V."/>
            <person name="Clum A."/>
            <person name="Steindorff A."/>
            <person name="Ohm R.A."/>
            <person name="Martin F."/>
            <person name="Silar P."/>
            <person name="Natvig D.O."/>
            <person name="Lalanne C."/>
            <person name="Gautier V."/>
            <person name="Ament-Velasquez S.L."/>
            <person name="Kruys A."/>
            <person name="Hutchinson M.I."/>
            <person name="Powell A.J."/>
            <person name="Barry K."/>
            <person name="Miller A.N."/>
            <person name="Grigoriev I.V."/>
            <person name="Debuchy R."/>
            <person name="Gladieux P."/>
            <person name="Hiltunen Thoren M."/>
            <person name="Johannesson H."/>
        </authorList>
    </citation>
    <scope>NUCLEOTIDE SEQUENCE</scope>
    <source>
        <strain evidence="1">CBS 955.72</strain>
    </source>
</reference>
<protein>
    <submittedName>
        <fullName evidence="1">Uncharacterized protein</fullName>
    </submittedName>
</protein>
<evidence type="ECO:0000313" key="1">
    <source>
        <dbReference type="EMBL" id="KAK3341864.1"/>
    </source>
</evidence>
<reference evidence="1" key="2">
    <citation type="submission" date="2023-06" db="EMBL/GenBank/DDBJ databases">
        <authorList>
            <consortium name="Lawrence Berkeley National Laboratory"/>
            <person name="Haridas S."/>
            <person name="Hensen N."/>
            <person name="Bonometti L."/>
            <person name="Westerberg I."/>
            <person name="Brannstrom I.O."/>
            <person name="Guillou S."/>
            <person name="Cros-Aarteil S."/>
            <person name="Calhoun S."/>
            <person name="Kuo A."/>
            <person name="Mondo S."/>
            <person name="Pangilinan J."/>
            <person name="Riley R."/>
            <person name="Labutti K."/>
            <person name="Andreopoulos B."/>
            <person name="Lipzen A."/>
            <person name="Chen C."/>
            <person name="Yanf M."/>
            <person name="Daum C."/>
            <person name="Ng V."/>
            <person name="Clum A."/>
            <person name="Steindorff A."/>
            <person name="Ohm R."/>
            <person name="Martin F."/>
            <person name="Silar P."/>
            <person name="Natvig D."/>
            <person name="Lalanne C."/>
            <person name="Gautier V."/>
            <person name="Ament-Velasquez S.L."/>
            <person name="Kruys A."/>
            <person name="Hutchinson M.I."/>
            <person name="Powell A.J."/>
            <person name="Barry K."/>
            <person name="Miller A.N."/>
            <person name="Grigoriev I.V."/>
            <person name="Debuchy R."/>
            <person name="Gladieux P."/>
            <person name="Thoren M.H."/>
            <person name="Johannesson H."/>
        </authorList>
    </citation>
    <scope>NUCLEOTIDE SEQUENCE</scope>
    <source>
        <strain evidence="1">CBS 955.72</strain>
    </source>
</reference>
<dbReference type="Proteomes" id="UP001275084">
    <property type="component" value="Unassembled WGS sequence"/>
</dbReference>
<accession>A0AAJ0H730</accession>
<keyword evidence="2" id="KW-1185">Reference proteome</keyword>